<dbReference type="InterPro" id="IPR011006">
    <property type="entry name" value="CheY-like_superfamily"/>
</dbReference>
<accession>A0ABW5YNK8</accession>
<sequence length="224" mass="25657">MKSSLTILIVDDHPMLQDAYINILNCTVEDYTFNFIKSTNAKEAYNLIKVNYNENNKIDIAILDISIPEYSEMSIYDGIDLALDFKNKFTDAKVLMISMHAEGCVINKIFKELKPDAIVNKSDINFETFSEIFSKVLNGEFFVSEIMLDALHQFNQTKFKFDDIDSEIIRLLERGVKTKDLPGFIGISLSAIEKRKKEIKFHLLNGENGNDKDLIEKAKIIKLV</sequence>
<dbReference type="Proteomes" id="UP001597534">
    <property type="component" value="Unassembled WGS sequence"/>
</dbReference>
<keyword evidence="1" id="KW-0597">Phosphoprotein</keyword>
<comment type="caution">
    <text evidence="3">The sequence shown here is derived from an EMBL/GenBank/DDBJ whole genome shotgun (WGS) entry which is preliminary data.</text>
</comment>
<dbReference type="EMBL" id="JBHUPC010000013">
    <property type="protein sequence ID" value="MFD2892014.1"/>
    <property type="molecule type" value="Genomic_DNA"/>
</dbReference>
<reference evidence="4" key="1">
    <citation type="journal article" date="2019" name="Int. J. Syst. Evol. Microbiol.">
        <title>The Global Catalogue of Microorganisms (GCM) 10K type strain sequencing project: providing services to taxonomists for standard genome sequencing and annotation.</title>
        <authorList>
            <consortium name="The Broad Institute Genomics Platform"/>
            <consortium name="The Broad Institute Genome Sequencing Center for Infectious Disease"/>
            <person name="Wu L."/>
            <person name="Ma J."/>
        </authorList>
    </citation>
    <scope>NUCLEOTIDE SEQUENCE [LARGE SCALE GENOMIC DNA]</scope>
    <source>
        <strain evidence="4">KCTC 22671</strain>
    </source>
</reference>
<dbReference type="Pfam" id="PF00072">
    <property type="entry name" value="Response_reg"/>
    <property type="match status" value="1"/>
</dbReference>
<organism evidence="3 4">
    <name type="scientific">Flavobacterium chuncheonense</name>
    <dbReference type="NCBI Taxonomy" id="2026653"/>
    <lineage>
        <taxon>Bacteria</taxon>
        <taxon>Pseudomonadati</taxon>
        <taxon>Bacteroidota</taxon>
        <taxon>Flavobacteriia</taxon>
        <taxon>Flavobacteriales</taxon>
        <taxon>Flavobacteriaceae</taxon>
        <taxon>Flavobacterium</taxon>
    </lineage>
</organism>
<dbReference type="SUPFAM" id="SSF52172">
    <property type="entry name" value="CheY-like"/>
    <property type="match status" value="1"/>
</dbReference>
<feature type="domain" description="Response regulatory" evidence="2">
    <location>
        <begin position="6"/>
        <end position="136"/>
    </location>
</feature>
<gene>
    <name evidence="3" type="ORF">ACFS5J_08330</name>
</gene>
<evidence type="ECO:0000313" key="3">
    <source>
        <dbReference type="EMBL" id="MFD2892014.1"/>
    </source>
</evidence>
<dbReference type="RefSeq" id="WP_379811635.1">
    <property type="nucleotide sequence ID" value="NZ_JBHUPC010000013.1"/>
</dbReference>
<dbReference type="InterPro" id="IPR001789">
    <property type="entry name" value="Sig_transdc_resp-reg_receiver"/>
</dbReference>
<keyword evidence="4" id="KW-1185">Reference proteome</keyword>
<evidence type="ECO:0000256" key="1">
    <source>
        <dbReference type="PROSITE-ProRule" id="PRU00169"/>
    </source>
</evidence>
<name>A0ABW5YNK8_9FLAO</name>
<proteinExistence type="predicted"/>
<feature type="modified residue" description="4-aspartylphosphate" evidence="1">
    <location>
        <position position="64"/>
    </location>
</feature>
<protein>
    <submittedName>
        <fullName evidence="3">Response regulator</fullName>
    </submittedName>
</protein>
<evidence type="ECO:0000259" key="2">
    <source>
        <dbReference type="PROSITE" id="PS50110"/>
    </source>
</evidence>
<evidence type="ECO:0000313" key="4">
    <source>
        <dbReference type="Proteomes" id="UP001597534"/>
    </source>
</evidence>
<dbReference type="Gene3D" id="3.40.50.2300">
    <property type="match status" value="1"/>
</dbReference>
<dbReference type="PROSITE" id="PS50110">
    <property type="entry name" value="RESPONSE_REGULATORY"/>
    <property type="match status" value="1"/>
</dbReference>